<feature type="transmembrane region" description="Helical" evidence="2">
    <location>
        <begin position="50"/>
        <end position="71"/>
    </location>
</feature>
<gene>
    <name evidence="3" type="ORF">I7412_29660</name>
</gene>
<protein>
    <submittedName>
        <fullName evidence="3">Uncharacterized protein</fullName>
    </submittedName>
</protein>
<dbReference type="AlphaFoldDB" id="A0A937RJC5"/>
<feature type="compositionally biased region" description="Low complexity" evidence="1">
    <location>
        <begin position="443"/>
        <end position="482"/>
    </location>
</feature>
<reference evidence="3" key="1">
    <citation type="submission" date="2020-12" db="EMBL/GenBank/DDBJ databases">
        <title>Genomic characterization of non-nitrogen-fixing Frankia strains.</title>
        <authorList>
            <person name="Carlos-Shanley C."/>
            <person name="Guerra T."/>
            <person name="Hahn D."/>
        </authorList>
    </citation>
    <scope>NUCLEOTIDE SEQUENCE</scope>
    <source>
        <strain evidence="3">CN6</strain>
    </source>
</reference>
<dbReference type="EMBL" id="JAEACQ010000264">
    <property type="protein sequence ID" value="MBL7631252.1"/>
    <property type="molecule type" value="Genomic_DNA"/>
</dbReference>
<evidence type="ECO:0000256" key="1">
    <source>
        <dbReference type="SAM" id="MobiDB-lite"/>
    </source>
</evidence>
<organism evidence="3 4">
    <name type="scientific">Frankia nepalensis</name>
    <dbReference type="NCBI Taxonomy" id="1836974"/>
    <lineage>
        <taxon>Bacteria</taxon>
        <taxon>Bacillati</taxon>
        <taxon>Actinomycetota</taxon>
        <taxon>Actinomycetes</taxon>
        <taxon>Frankiales</taxon>
        <taxon>Frankiaceae</taxon>
        <taxon>Frankia</taxon>
    </lineage>
</organism>
<evidence type="ECO:0000256" key="2">
    <source>
        <dbReference type="SAM" id="Phobius"/>
    </source>
</evidence>
<feature type="transmembrane region" description="Helical" evidence="2">
    <location>
        <begin position="165"/>
        <end position="185"/>
    </location>
</feature>
<feature type="transmembrane region" description="Helical" evidence="2">
    <location>
        <begin position="229"/>
        <end position="249"/>
    </location>
</feature>
<evidence type="ECO:0000313" key="3">
    <source>
        <dbReference type="EMBL" id="MBL7631252.1"/>
    </source>
</evidence>
<feature type="compositionally biased region" description="Low complexity" evidence="1">
    <location>
        <begin position="18"/>
        <end position="30"/>
    </location>
</feature>
<comment type="caution">
    <text evidence="3">The sequence shown here is derived from an EMBL/GenBank/DDBJ whole genome shotgun (WGS) entry which is preliminary data.</text>
</comment>
<feature type="transmembrane region" description="Helical" evidence="2">
    <location>
        <begin position="197"/>
        <end position="222"/>
    </location>
</feature>
<accession>A0A937RJC5</accession>
<feature type="transmembrane region" description="Helical" evidence="2">
    <location>
        <begin position="417"/>
        <end position="435"/>
    </location>
</feature>
<sequence>MTTGSVATGPDGAGSGRAAGPVTTATPATGAPGGETPRRRQRLVAGARRHWLFGLLFTVGGGLRLLLLYAYRPAFEFSGDSYAYLTLARMHQPDPMRPAGYPTLLGLLAHTDRLAVVPLVQHLAGLGIGVALYALLLRRRIHPAVAALAAAPVLLDAYQLDIEHFVMAETLFLALLVGALVALLWSPRPAPLACAAAGGLLAAAGLTRTLGVALGVLALGYLAIRRLGWLRLAAFALLFAAPLAAYASWYHSYHGQYALSGGDDAWLYGRVAPIADCAQLSLSPEQRILCSPHPPRDRPGPNYYVWADTSPRFQLTGTEDHRNELLGDFARQVIRHQPLDYARMVLAEVGHYFVPGRHTGYRDWPDGAWRFPDADTPHYFHISEPLLDFQEGHPARVVHEPAAGLLRGYQGFAYTPGPLLAVLVVLALTAVGLGLPRPRRPWPRQLWPRRPAAVDPPAETATDPPADAAAGAPADGRADAAVSMDARGTPPDPAPAGQAAGARSRGRWPRRAGRLARPAIQEPVLAERRRLGADCALLVALGLAVLVVPSATVCFDYRYMLPVLVLFPPAAALATRQFRLSDHGRAARR</sequence>
<name>A0A937RJC5_9ACTN</name>
<feature type="region of interest" description="Disordered" evidence="1">
    <location>
        <begin position="1"/>
        <end position="38"/>
    </location>
</feature>
<feature type="transmembrane region" description="Helical" evidence="2">
    <location>
        <begin position="114"/>
        <end position="136"/>
    </location>
</feature>
<proteinExistence type="predicted"/>
<feature type="region of interest" description="Disordered" evidence="1">
    <location>
        <begin position="439"/>
        <end position="512"/>
    </location>
</feature>
<dbReference type="RefSeq" id="WP_203005310.1">
    <property type="nucleotide sequence ID" value="NZ_JADWYU010000177.1"/>
</dbReference>
<evidence type="ECO:0000313" key="4">
    <source>
        <dbReference type="Proteomes" id="UP000604475"/>
    </source>
</evidence>
<keyword evidence="2" id="KW-0472">Membrane</keyword>
<keyword evidence="2" id="KW-1133">Transmembrane helix</keyword>
<feature type="transmembrane region" description="Helical" evidence="2">
    <location>
        <begin position="531"/>
        <end position="551"/>
    </location>
</feature>
<dbReference type="Proteomes" id="UP000604475">
    <property type="component" value="Unassembled WGS sequence"/>
</dbReference>
<keyword evidence="2" id="KW-0812">Transmembrane</keyword>
<keyword evidence="4" id="KW-1185">Reference proteome</keyword>